<organism evidence="1 2">
    <name type="scientific">Smallanthus sonchifolius</name>
    <dbReference type="NCBI Taxonomy" id="185202"/>
    <lineage>
        <taxon>Eukaryota</taxon>
        <taxon>Viridiplantae</taxon>
        <taxon>Streptophyta</taxon>
        <taxon>Embryophyta</taxon>
        <taxon>Tracheophyta</taxon>
        <taxon>Spermatophyta</taxon>
        <taxon>Magnoliopsida</taxon>
        <taxon>eudicotyledons</taxon>
        <taxon>Gunneridae</taxon>
        <taxon>Pentapetalae</taxon>
        <taxon>asterids</taxon>
        <taxon>campanulids</taxon>
        <taxon>Asterales</taxon>
        <taxon>Asteraceae</taxon>
        <taxon>Asteroideae</taxon>
        <taxon>Heliantheae alliance</taxon>
        <taxon>Millerieae</taxon>
        <taxon>Smallanthus</taxon>
    </lineage>
</organism>
<reference evidence="2" key="1">
    <citation type="journal article" date="2022" name="Mol. Ecol. Resour.">
        <title>The genomes of chicory, endive, great burdock and yacon provide insights into Asteraceae palaeo-polyploidization history and plant inulin production.</title>
        <authorList>
            <person name="Fan W."/>
            <person name="Wang S."/>
            <person name="Wang H."/>
            <person name="Wang A."/>
            <person name="Jiang F."/>
            <person name="Liu H."/>
            <person name="Zhao H."/>
            <person name="Xu D."/>
            <person name="Zhang Y."/>
        </authorList>
    </citation>
    <scope>NUCLEOTIDE SEQUENCE [LARGE SCALE GENOMIC DNA]</scope>
    <source>
        <strain evidence="2">cv. Yunnan</strain>
    </source>
</reference>
<evidence type="ECO:0000313" key="2">
    <source>
        <dbReference type="Proteomes" id="UP001056120"/>
    </source>
</evidence>
<reference evidence="1 2" key="2">
    <citation type="journal article" date="2022" name="Mol. Ecol. Resour.">
        <title>The genomes of chicory, endive, great burdock and yacon provide insights into Asteraceae paleo-polyploidization history and plant inulin production.</title>
        <authorList>
            <person name="Fan W."/>
            <person name="Wang S."/>
            <person name="Wang H."/>
            <person name="Wang A."/>
            <person name="Jiang F."/>
            <person name="Liu H."/>
            <person name="Zhao H."/>
            <person name="Xu D."/>
            <person name="Zhang Y."/>
        </authorList>
    </citation>
    <scope>NUCLEOTIDE SEQUENCE [LARGE SCALE GENOMIC DNA]</scope>
    <source>
        <strain evidence="2">cv. Yunnan</strain>
        <tissue evidence="1">Leaves</tissue>
    </source>
</reference>
<accession>A0ACB9IG32</accession>
<comment type="caution">
    <text evidence="1">The sequence shown here is derived from an EMBL/GenBank/DDBJ whole genome shotgun (WGS) entry which is preliminary data.</text>
</comment>
<gene>
    <name evidence="1" type="ORF">L1987_23129</name>
</gene>
<dbReference type="Proteomes" id="UP001056120">
    <property type="component" value="Linkage Group LG08"/>
</dbReference>
<name>A0ACB9IG32_9ASTR</name>
<proteinExistence type="predicted"/>
<evidence type="ECO:0000313" key="1">
    <source>
        <dbReference type="EMBL" id="KAI3807204.1"/>
    </source>
</evidence>
<dbReference type="EMBL" id="CM042025">
    <property type="protein sequence ID" value="KAI3807204.1"/>
    <property type="molecule type" value="Genomic_DNA"/>
</dbReference>
<keyword evidence="2" id="KW-1185">Reference proteome</keyword>
<sequence>MKREMVMREPMKMKLVGGCGSWWMVVRSGDDGSLWVVVSSAGKEIGEEKCVKGECVGKNDRFIGGSQTTQFSIFRIEQRSKW</sequence>
<protein>
    <submittedName>
        <fullName evidence="1">Uncharacterized protein</fullName>
    </submittedName>
</protein>